<feature type="compositionally biased region" description="Basic residues" evidence="1">
    <location>
        <begin position="1135"/>
        <end position="1144"/>
    </location>
</feature>
<accession>A0AAV2N035</accession>
<feature type="region of interest" description="Disordered" evidence="1">
    <location>
        <begin position="154"/>
        <end position="174"/>
    </location>
</feature>
<feature type="compositionally biased region" description="Basic and acidic residues" evidence="1">
    <location>
        <begin position="524"/>
        <end position="556"/>
    </location>
</feature>
<proteinExistence type="predicted"/>
<feature type="compositionally biased region" description="Basic and acidic residues" evidence="1">
    <location>
        <begin position="397"/>
        <end position="409"/>
    </location>
</feature>
<evidence type="ECO:0000313" key="2">
    <source>
        <dbReference type="EMBL" id="CAL1673247.1"/>
    </source>
</evidence>
<evidence type="ECO:0000313" key="3">
    <source>
        <dbReference type="Proteomes" id="UP001497644"/>
    </source>
</evidence>
<feature type="region of interest" description="Disordered" evidence="1">
    <location>
        <begin position="1092"/>
        <end position="1144"/>
    </location>
</feature>
<organism evidence="2 3">
    <name type="scientific">Lasius platythorax</name>
    <dbReference type="NCBI Taxonomy" id="488582"/>
    <lineage>
        <taxon>Eukaryota</taxon>
        <taxon>Metazoa</taxon>
        <taxon>Ecdysozoa</taxon>
        <taxon>Arthropoda</taxon>
        <taxon>Hexapoda</taxon>
        <taxon>Insecta</taxon>
        <taxon>Pterygota</taxon>
        <taxon>Neoptera</taxon>
        <taxon>Endopterygota</taxon>
        <taxon>Hymenoptera</taxon>
        <taxon>Apocrita</taxon>
        <taxon>Aculeata</taxon>
        <taxon>Formicoidea</taxon>
        <taxon>Formicidae</taxon>
        <taxon>Formicinae</taxon>
        <taxon>Lasius</taxon>
        <taxon>Lasius</taxon>
    </lineage>
</organism>
<dbReference type="Proteomes" id="UP001497644">
    <property type="component" value="Chromosome 1"/>
</dbReference>
<name>A0AAV2N035_9HYME</name>
<feature type="region of interest" description="Disordered" evidence="1">
    <location>
        <begin position="590"/>
        <end position="618"/>
    </location>
</feature>
<evidence type="ECO:0000256" key="1">
    <source>
        <dbReference type="SAM" id="MobiDB-lite"/>
    </source>
</evidence>
<feature type="compositionally biased region" description="Basic and acidic residues" evidence="1">
    <location>
        <begin position="591"/>
        <end position="604"/>
    </location>
</feature>
<feature type="compositionally biased region" description="Low complexity" evidence="1">
    <location>
        <begin position="1092"/>
        <end position="1105"/>
    </location>
</feature>
<dbReference type="AlphaFoldDB" id="A0AAV2N035"/>
<keyword evidence="3" id="KW-1185">Reference proteome</keyword>
<feature type="compositionally biased region" description="Basic residues" evidence="1">
    <location>
        <begin position="154"/>
        <end position="167"/>
    </location>
</feature>
<sequence>MYSDEDIGWSVEDNSVEDRMIDNSLIHKFMSSAKIRKRTKILNTKIKKYSGVKDYKHYIKLKTNVVRNVVEDTDTDNSDNLSDTDYDMIYNSLIQTKSSVDNSKRYIFTEEDCKGFERKINTKHKEKNNIKNTKASIPKKKSLQAKCNTSASKKRIGWQKVTKKNKDKSHLSNNQTCTNKEENIVKNNNDYLQAQSNNQSLSLPFDSQNSTTSNIVKSVNENMRESYIDSNAVVNESNSQNSTIFNEIKTSESEIQDYKQQNAVIDKSNTKLDSQNPPDSPSKYLASSSKSSLKNIKSSDDEISTVIKLENNNSNTYESHKSKLLKNVRRNLTPVLEEALLMNNDKDIEEDKNEENGLNYSQLLVPTTSCTRHSTPIKKTRTNVAKNLSPDTSSMDQQKDSGFDEDSQDRFVKIEQSNIRSSTNPDIAEKMLVSPQQYEKIAEVETTTSENSKENTNNDNILEKQDNKEEKEFSREEEEEKNSSQLNPIDKDIKQEVRLTNQENKTKFVKAEEDIEKQQSLSPKENHAKDAHSKSCDNILKKQDIKEKESSSEGKVRNSLRLNEADKDADSINHENKNDLLNQSLHSYKMHSTEPEDSCQKPDIQKQQSLSPKEDHVKDIHSKSCNNILEEQDSRKKESFKEEITDFFQSNQIDKDAEIYSINHQDKTHSMKLEDSCNIKKQQLLPKITYTEIINKKFAIIKQDNDINIEKNDIDSQEEISKAEEIDTNTLTLETDNEEDNANYISPETKKRLQQQARLNLVVSSDSSQSDDEYVIVETSRKHDDDSDTSCCTKDMFENDETNCEKTNTDISCSKDSSKEATPVPIKEKVKIDSPNIKKEIRKQADKTVLLTSCIYENNNSSKSDANKNSLKEIQYCENVYNDDDNQNKSIEDESFQLRVSESNISCISEESKNQSSLLDKENFCNKSNQGEDRMSNCISELETGCKSRHEENKQVSTKCSNAHFDISCHYRPYNLQQLVEDEKLLVETIPASFTLADLSEDDEAFILNIPNKVLQCNLQGQQLSLKEKTIKFGENKYRIVRRKVGTVSCIFATGTKRRPYKTVNIKQISTITVRERLPYCSRKSDVSNSSIISSESESSKINNRQTNGTKMLKVDRKKRKQRSSDFETEQSATKKGRLKLINS</sequence>
<reference evidence="2 3" key="1">
    <citation type="submission" date="2024-04" db="EMBL/GenBank/DDBJ databases">
        <authorList>
            <consortium name="Molecular Ecology Group"/>
        </authorList>
    </citation>
    <scope>NUCLEOTIDE SEQUENCE [LARGE SCALE GENOMIC DNA]</scope>
</reference>
<feature type="region of interest" description="Disordered" evidence="1">
    <location>
        <begin position="442"/>
        <end position="574"/>
    </location>
</feature>
<protein>
    <submittedName>
        <fullName evidence="2">Uncharacterized protein</fullName>
    </submittedName>
</protein>
<feature type="region of interest" description="Disordered" evidence="1">
    <location>
        <begin position="268"/>
        <end position="299"/>
    </location>
</feature>
<feature type="compositionally biased region" description="Basic and acidic residues" evidence="1">
    <location>
        <begin position="461"/>
        <end position="474"/>
    </location>
</feature>
<feature type="compositionally biased region" description="Low complexity" evidence="1">
    <location>
        <begin position="281"/>
        <end position="296"/>
    </location>
</feature>
<gene>
    <name evidence="2" type="ORF">LPLAT_LOCUS181</name>
</gene>
<feature type="compositionally biased region" description="Low complexity" evidence="1">
    <location>
        <begin position="444"/>
        <end position="458"/>
    </location>
</feature>
<dbReference type="EMBL" id="OZ034824">
    <property type="protein sequence ID" value="CAL1673247.1"/>
    <property type="molecule type" value="Genomic_DNA"/>
</dbReference>
<feature type="compositionally biased region" description="Basic and acidic residues" evidence="1">
    <location>
        <begin position="563"/>
        <end position="574"/>
    </location>
</feature>
<feature type="compositionally biased region" description="Polar residues" evidence="1">
    <location>
        <begin position="384"/>
        <end position="396"/>
    </location>
</feature>
<feature type="region of interest" description="Disordered" evidence="1">
    <location>
        <begin position="384"/>
        <end position="409"/>
    </location>
</feature>